<dbReference type="AlphaFoldDB" id="X0TH60"/>
<organism evidence="2">
    <name type="scientific">marine sediment metagenome</name>
    <dbReference type="NCBI Taxonomy" id="412755"/>
    <lineage>
        <taxon>unclassified sequences</taxon>
        <taxon>metagenomes</taxon>
        <taxon>ecological metagenomes</taxon>
    </lineage>
</organism>
<feature type="non-terminal residue" evidence="2">
    <location>
        <position position="67"/>
    </location>
</feature>
<feature type="transmembrane region" description="Helical" evidence="1">
    <location>
        <begin position="47"/>
        <end position="66"/>
    </location>
</feature>
<evidence type="ECO:0000256" key="1">
    <source>
        <dbReference type="SAM" id="Phobius"/>
    </source>
</evidence>
<keyword evidence="1" id="KW-0812">Transmembrane</keyword>
<keyword evidence="1" id="KW-0472">Membrane</keyword>
<name>X0TH60_9ZZZZ</name>
<comment type="caution">
    <text evidence="2">The sequence shown here is derived from an EMBL/GenBank/DDBJ whole genome shotgun (WGS) entry which is preliminary data.</text>
</comment>
<dbReference type="EMBL" id="BARS01015625">
    <property type="protein sequence ID" value="GAF92564.1"/>
    <property type="molecule type" value="Genomic_DNA"/>
</dbReference>
<sequence>MRVFKRILWGIIVVALALLSLAGFFISLEIIPRFAILGALTALEQQLLTRGIFICLFGFLFVLSIAL</sequence>
<accession>X0TH60</accession>
<feature type="transmembrane region" description="Helical" evidence="1">
    <location>
        <begin position="7"/>
        <end position="27"/>
    </location>
</feature>
<evidence type="ECO:0000313" key="2">
    <source>
        <dbReference type="EMBL" id="GAF92564.1"/>
    </source>
</evidence>
<proteinExistence type="predicted"/>
<reference evidence="2" key="1">
    <citation type="journal article" date="2014" name="Front. Microbiol.">
        <title>High frequency of phylogenetically diverse reductive dehalogenase-homologous genes in deep subseafloor sedimentary metagenomes.</title>
        <authorList>
            <person name="Kawai M."/>
            <person name="Futagami T."/>
            <person name="Toyoda A."/>
            <person name="Takaki Y."/>
            <person name="Nishi S."/>
            <person name="Hori S."/>
            <person name="Arai W."/>
            <person name="Tsubouchi T."/>
            <person name="Morono Y."/>
            <person name="Uchiyama I."/>
            <person name="Ito T."/>
            <person name="Fujiyama A."/>
            <person name="Inagaki F."/>
            <person name="Takami H."/>
        </authorList>
    </citation>
    <scope>NUCLEOTIDE SEQUENCE</scope>
    <source>
        <strain evidence="2">Expedition CK06-06</strain>
    </source>
</reference>
<gene>
    <name evidence="2" type="ORF">S01H1_25827</name>
</gene>
<protein>
    <submittedName>
        <fullName evidence="2">Uncharacterized protein</fullName>
    </submittedName>
</protein>
<keyword evidence="1" id="KW-1133">Transmembrane helix</keyword>